<keyword evidence="1" id="KW-0472">Membrane</keyword>
<keyword evidence="1" id="KW-1133">Transmembrane helix</keyword>
<feature type="transmembrane region" description="Helical" evidence="1">
    <location>
        <begin position="152"/>
        <end position="172"/>
    </location>
</feature>
<sequence>MYIDIVVLGLLMGLLMGGRIKNLGRLPLRGTGWFILLGVIEASMQFTQTPERQFLYKSLIMFAGALMMLLLWANRHIPGVKLSLIGLFLNFLVMAANGGRMPVSQWAAVISGQSDYLPELLSDISARHVIIGSATKLVLLADIIPLPPPYPFPRVLSIGDVILFAGIIRIIIKGMLERKSAATAD</sequence>
<protein>
    <recommendedName>
        <fullName evidence="4">DUF5317 domain-containing protein</fullName>
    </recommendedName>
</protein>
<organism evidence="2 3">
    <name type="scientific">Thermanaerosceptrum fracticalcis</name>
    <dbReference type="NCBI Taxonomy" id="1712410"/>
    <lineage>
        <taxon>Bacteria</taxon>
        <taxon>Bacillati</taxon>
        <taxon>Bacillota</taxon>
        <taxon>Clostridia</taxon>
        <taxon>Eubacteriales</taxon>
        <taxon>Peptococcaceae</taxon>
        <taxon>Thermanaerosceptrum</taxon>
    </lineage>
</organism>
<dbReference type="InterPro" id="IPR035168">
    <property type="entry name" value="DUF5317"/>
</dbReference>
<gene>
    <name evidence="2" type="ORF">BR63_05520</name>
</gene>
<keyword evidence="1" id="KW-0812">Transmembrane</keyword>
<keyword evidence="3" id="KW-1185">Reference proteome</keyword>
<dbReference type="KEGG" id="tfr:BR63_05520"/>
<proteinExistence type="predicted"/>
<dbReference type="AlphaFoldDB" id="A0A7G6E163"/>
<evidence type="ECO:0000256" key="1">
    <source>
        <dbReference type="SAM" id="Phobius"/>
    </source>
</evidence>
<dbReference type="OrthoDB" id="37447at2"/>
<dbReference type="Pfam" id="PF17248">
    <property type="entry name" value="DUF5317"/>
    <property type="match status" value="1"/>
</dbReference>
<dbReference type="EMBL" id="CP045798">
    <property type="protein sequence ID" value="QNB45817.1"/>
    <property type="molecule type" value="Genomic_DNA"/>
</dbReference>
<evidence type="ECO:0000313" key="2">
    <source>
        <dbReference type="EMBL" id="QNB45817.1"/>
    </source>
</evidence>
<evidence type="ECO:0008006" key="4">
    <source>
        <dbReference type="Google" id="ProtNLM"/>
    </source>
</evidence>
<name>A0A7G6E163_THEFR</name>
<feature type="transmembrane region" description="Helical" evidence="1">
    <location>
        <begin position="54"/>
        <end position="73"/>
    </location>
</feature>
<reference evidence="2 3" key="1">
    <citation type="journal article" date="2019" name="Front. Microbiol.">
        <title>Thermoanaerosceptrum fracticalcis gen. nov. sp. nov., a Novel Fumarate-Fermenting Microorganism From a Deep Fractured Carbonate Aquifer of the US Great Basin.</title>
        <authorList>
            <person name="Hamilton-Brehm S.D."/>
            <person name="Stewart L.E."/>
            <person name="Zavarin M."/>
            <person name="Caldwell M."/>
            <person name="Lawson P.A."/>
            <person name="Onstott T.C."/>
            <person name="Grzymski J."/>
            <person name="Neveux I."/>
            <person name="Lollar B.S."/>
            <person name="Russell C.E."/>
            <person name="Moser D.P."/>
        </authorList>
    </citation>
    <scope>NUCLEOTIDE SEQUENCE [LARGE SCALE GENOMIC DNA]</scope>
    <source>
        <strain evidence="2 3">DRI-13</strain>
    </source>
</reference>
<accession>A0A7G6E163</accession>
<evidence type="ECO:0000313" key="3">
    <source>
        <dbReference type="Proteomes" id="UP000515847"/>
    </source>
</evidence>
<dbReference type="RefSeq" id="WP_051966050.1">
    <property type="nucleotide sequence ID" value="NZ_CP045798.1"/>
</dbReference>
<dbReference type="Proteomes" id="UP000515847">
    <property type="component" value="Chromosome"/>
</dbReference>